<feature type="transmembrane region" description="Helical" evidence="5">
    <location>
        <begin position="160"/>
        <end position="180"/>
    </location>
</feature>
<feature type="transmembrane region" description="Helical" evidence="5">
    <location>
        <begin position="126"/>
        <end position="148"/>
    </location>
</feature>
<keyword evidence="8" id="KW-1185">Reference proteome</keyword>
<dbReference type="Proteomes" id="UP000694556">
    <property type="component" value="Chromosome Z"/>
</dbReference>
<dbReference type="GO" id="GO:0016020">
    <property type="term" value="C:membrane"/>
    <property type="evidence" value="ECO:0007669"/>
    <property type="project" value="UniProtKB-SubCell"/>
</dbReference>
<proteinExistence type="predicted"/>
<dbReference type="AlphaFoldDB" id="A0A8C3CX48"/>
<reference evidence="7" key="3">
    <citation type="submission" date="2025-09" db="UniProtKB">
        <authorList>
            <consortium name="Ensembl"/>
        </authorList>
    </citation>
    <scope>IDENTIFICATION</scope>
</reference>
<keyword evidence="2 5" id="KW-0812">Transmembrane</keyword>
<feature type="transmembrane region" description="Helical" evidence="5">
    <location>
        <begin position="257"/>
        <end position="276"/>
    </location>
</feature>
<evidence type="ECO:0000256" key="4">
    <source>
        <dbReference type="ARBA" id="ARBA00023136"/>
    </source>
</evidence>
<feature type="transmembrane region" description="Helical" evidence="5">
    <location>
        <begin position="282"/>
        <end position="302"/>
    </location>
</feature>
<evidence type="ECO:0000256" key="1">
    <source>
        <dbReference type="ARBA" id="ARBA00004141"/>
    </source>
</evidence>
<evidence type="ECO:0000256" key="3">
    <source>
        <dbReference type="ARBA" id="ARBA00022989"/>
    </source>
</evidence>
<evidence type="ECO:0000256" key="5">
    <source>
        <dbReference type="SAM" id="Phobius"/>
    </source>
</evidence>
<dbReference type="Pfam" id="PF03151">
    <property type="entry name" value="TPT"/>
    <property type="match status" value="1"/>
</dbReference>
<comment type="subcellular location">
    <subcellularLocation>
        <location evidence="1">Membrane</location>
        <topology evidence="1">Multi-pass membrane protein</topology>
    </subcellularLocation>
</comment>
<keyword evidence="3 5" id="KW-1133">Transmembrane helix</keyword>
<dbReference type="PANTHER" id="PTHR11132">
    <property type="entry name" value="SOLUTE CARRIER FAMILY 35"/>
    <property type="match status" value="1"/>
</dbReference>
<dbReference type="Ensembl" id="ENSCMMT00000029603.1">
    <property type="protein sequence ID" value="ENSCMMP00000027108.1"/>
    <property type="gene ID" value="ENSCMMG00000016629.1"/>
</dbReference>
<reference evidence="7" key="1">
    <citation type="submission" date="2018-09" db="EMBL/GenBank/DDBJ databases">
        <title>Common duck and Muscovy duck high density SNP chip.</title>
        <authorList>
            <person name="Vignal A."/>
            <person name="Thebault N."/>
            <person name="Warren W.C."/>
        </authorList>
    </citation>
    <scope>NUCLEOTIDE SEQUENCE [LARGE SCALE GENOMIC DNA]</scope>
</reference>
<evidence type="ECO:0000313" key="8">
    <source>
        <dbReference type="Proteomes" id="UP000694556"/>
    </source>
</evidence>
<name>A0A8C3CX48_CAIMO</name>
<reference evidence="7" key="2">
    <citation type="submission" date="2025-08" db="UniProtKB">
        <authorList>
            <consortium name="Ensembl"/>
        </authorList>
    </citation>
    <scope>IDENTIFICATION</scope>
</reference>
<feature type="transmembrane region" description="Helical" evidence="5">
    <location>
        <begin position="192"/>
        <end position="213"/>
    </location>
</feature>
<feature type="transmembrane region" description="Helical" evidence="5">
    <location>
        <begin position="58"/>
        <end position="75"/>
    </location>
</feature>
<accession>A0A8C3CX48</accession>
<organism evidence="7 8">
    <name type="scientific">Cairina moschata</name>
    <name type="common">Muscovy duck</name>
    <dbReference type="NCBI Taxonomy" id="8855"/>
    <lineage>
        <taxon>Eukaryota</taxon>
        <taxon>Metazoa</taxon>
        <taxon>Chordata</taxon>
        <taxon>Craniata</taxon>
        <taxon>Vertebrata</taxon>
        <taxon>Euteleostomi</taxon>
        <taxon>Archelosauria</taxon>
        <taxon>Archosauria</taxon>
        <taxon>Dinosauria</taxon>
        <taxon>Saurischia</taxon>
        <taxon>Theropoda</taxon>
        <taxon>Coelurosauria</taxon>
        <taxon>Aves</taxon>
        <taxon>Neognathae</taxon>
        <taxon>Galloanserae</taxon>
        <taxon>Anseriformes</taxon>
        <taxon>Anatidae</taxon>
        <taxon>Anatinae</taxon>
        <taxon>Cairina</taxon>
    </lineage>
</organism>
<sequence>MPAMSSGQSPGQAAEGAAAPAVSAVPRVLSALFYGTCSFLIVLVNKALLSAYRFPSPIFLGIGQMAATILILYISKLNKIIHFPDFDKSIPVKLFPLPLIYVGNHISGLSSTSKLSLPMFTVLRKFTIPLTLLLEIIILGIIFVYLQYNISSRSDLSFNLEGYTFVLLNDIFTAANGVYTKQKMDPKELGKYGVLFYNACFMVVPTVIISFSTGDFQQATHFQHWTNFLFVFQFLLSCLLGFLLMYSTVLCSHYNSALTTTVVGAIKNISIAYIGMLIGGDYIFSMLNFIGLNICMAGGLRYSFLTLRGNSKCTQSGDEENALLESKC</sequence>
<protein>
    <recommendedName>
        <fullName evidence="6">Sugar phosphate transporter domain-containing protein</fullName>
    </recommendedName>
</protein>
<feature type="transmembrane region" description="Helical" evidence="5">
    <location>
        <begin position="225"/>
        <end position="245"/>
    </location>
</feature>
<evidence type="ECO:0000256" key="2">
    <source>
        <dbReference type="ARBA" id="ARBA00022692"/>
    </source>
</evidence>
<dbReference type="InterPro" id="IPR050186">
    <property type="entry name" value="TPT_transporter"/>
</dbReference>
<feature type="transmembrane region" description="Helical" evidence="5">
    <location>
        <begin position="31"/>
        <end position="52"/>
    </location>
</feature>
<keyword evidence="4 5" id="KW-0472">Membrane</keyword>
<evidence type="ECO:0000259" key="6">
    <source>
        <dbReference type="Pfam" id="PF03151"/>
    </source>
</evidence>
<dbReference type="InterPro" id="IPR004853">
    <property type="entry name" value="Sugar_P_trans_dom"/>
</dbReference>
<feature type="domain" description="Sugar phosphate transporter" evidence="6">
    <location>
        <begin position="33"/>
        <end position="303"/>
    </location>
</feature>
<evidence type="ECO:0000313" key="7">
    <source>
        <dbReference type="Ensembl" id="ENSCMMP00000027108.1"/>
    </source>
</evidence>